<dbReference type="InterPro" id="IPR002347">
    <property type="entry name" value="SDR_fam"/>
</dbReference>
<comment type="caution">
    <text evidence="4">The sequence shown here is derived from an EMBL/GenBank/DDBJ whole genome shotgun (WGS) entry which is preliminary data.</text>
</comment>
<keyword evidence="2" id="KW-0560">Oxidoreductase</keyword>
<reference evidence="5" key="1">
    <citation type="journal article" date="2019" name="Int. J. Syst. Evol. Microbiol.">
        <title>The Global Catalogue of Microorganisms (GCM) 10K type strain sequencing project: providing services to taxonomists for standard genome sequencing and annotation.</title>
        <authorList>
            <consortium name="The Broad Institute Genomics Platform"/>
            <consortium name="The Broad Institute Genome Sequencing Center for Infectious Disease"/>
            <person name="Wu L."/>
            <person name="Ma J."/>
        </authorList>
    </citation>
    <scope>NUCLEOTIDE SEQUENCE [LARGE SCALE GENOMIC DNA]</scope>
    <source>
        <strain evidence="5">CGMCC 1.6784</strain>
    </source>
</reference>
<evidence type="ECO:0000313" key="5">
    <source>
        <dbReference type="Proteomes" id="UP000605099"/>
    </source>
</evidence>
<dbReference type="InterPro" id="IPR051687">
    <property type="entry name" value="Peroxisomal_Beta-Oxidation"/>
</dbReference>
<evidence type="ECO:0000313" key="4">
    <source>
        <dbReference type="EMBL" id="GGN48722.1"/>
    </source>
</evidence>
<evidence type="ECO:0000256" key="1">
    <source>
        <dbReference type="ARBA" id="ARBA00006484"/>
    </source>
</evidence>
<dbReference type="InterPro" id="IPR036291">
    <property type="entry name" value="NAD(P)-bd_dom_sf"/>
</dbReference>
<dbReference type="Proteomes" id="UP000605099">
    <property type="component" value="Unassembled WGS sequence"/>
</dbReference>
<gene>
    <name evidence="4" type="ORF">GCM10011349_18650</name>
</gene>
<dbReference type="EMBL" id="BMLK01000007">
    <property type="protein sequence ID" value="GGN48722.1"/>
    <property type="molecule type" value="Genomic_DNA"/>
</dbReference>
<dbReference type="Pfam" id="PF00106">
    <property type="entry name" value="adh_short"/>
    <property type="match status" value="1"/>
</dbReference>
<dbReference type="RefSeq" id="WP_188819392.1">
    <property type="nucleotide sequence ID" value="NZ_BMLK01000007.1"/>
</dbReference>
<dbReference type="PANTHER" id="PTHR45024:SF2">
    <property type="entry name" value="SCP2 DOMAIN-CONTAINING PROTEIN"/>
    <property type="match status" value="1"/>
</dbReference>
<dbReference type="PRINTS" id="PR00081">
    <property type="entry name" value="GDHRDH"/>
</dbReference>
<protein>
    <submittedName>
        <fullName evidence="4">Short-chain dehydrogenase/reductase</fullName>
    </submittedName>
</protein>
<dbReference type="PANTHER" id="PTHR45024">
    <property type="entry name" value="DEHYDROGENASES, SHORT CHAIN"/>
    <property type="match status" value="1"/>
</dbReference>
<comment type="similarity">
    <text evidence="1 3">Belongs to the short-chain dehydrogenases/reductases (SDR) family.</text>
</comment>
<sequence>MSGDYRFDGRVAVVTGAGGNPSLGRAHAMLLAGRGASVVVNDIGFDPETPGYEGRASAEAVAAEIREAGGKAVASTASVASEEGGGAIVDAALQAFGRIDVLVNNAGISIGAAFDKMTSRDFERHIQINLMGAYYCCRAAWPHMKAQGFGRIVNTTSASMTGFADQAAYATSKGGLWSLTRALAAEGAGLGIHVNALSPGAFTRMVSAMLQEDSPMLQHSREHLPAELSSPALAWLCHEACEANGECIDSVGGAVQRTFIARTQGIASPCLTIEDVAARWNAIVAEDGAETVGLASFDTSDWKIRPYAVENQDA</sequence>
<keyword evidence="5" id="KW-1185">Reference proteome</keyword>
<evidence type="ECO:0000256" key="3">
    <source>
        <dbReference type="RuleBase" id="RU000363"/>
    </source>
</evidence>
<dbReference type="Gene3D" id="3.40.50.720">
    <property type="entry name" value="NAD(P)-binding Rossmann-like Domain"/>
    <property type="match status" value="1"/>
</dbReference>
<dbReference type="PRINTS" id="PR00080">
    <property type="entry name" value="SDRFAMILY"/>
</dbReference>
<dbReference type="SUPFAM" id="SSF51735">
    <property type="entry name" value="NAD(P)-binding Rossmann-fold domains"/>
    <property type="match status" value="1"/>
</dbReference>
<name>A0ABQ2JJ81_9SPHN</name>
<evidence type="ECO:0000256" key="2">
    <source>
        <dbReference type="ARBA" id="ARBA00023002"/>
    </source>
</evidence>
<accession>A0ABQ2JJ81</accession>
<organism evidence="4 5">
    <name type="scientific">Novosphingobium indicum</name>
    <dbReference type="NCBI Taxonomy" id="462949"/>
    <lineage>
        <taxon>Bacteria</taxon>
        <taxon>Pseudomonadati</taxon>
        <taxon>Pseudomonadota</taxon>
        <taxon>Alphaproteobacteria</taxon>
        <taxon>Sphingomonadales</taxon>
        <taxon>Sphingomonadaceae</taxon>
        <taxon>Novosphingobium</taxon>
    </lineage>
</organism>
<proteinExistence type="inferred from homology"/>